<evidence type="ECO:0000256" key="2">
    <source>
        <dbReference type="ARBA" id="ARBA00040158"/>
    </source>
</evidence>
<dbReference type="InterPro" id="IPR001623">
    <property type="entry name" value="DnaJ_domain"/>
</dbReference>
<dbReference type="GeneTree" id="ENSGT00940000156826"/>
<dbReference type="SMART" id="SM00271">
    <property type="entry name" value="DnaJ"/>
    <property type="match status" value="1"/>
</dbReference>
<dbReference type="Pfam" id="PF00226">
    <property type="entry name" value="DnaJ"/>
    <property type="match status" value="1"/>
</dbReference>
<dbReference type="CDD" id="cd06257">
    <property type="entry name" value="DnaJ"/>
    <property type="match status" value="1"/>
</dbReference>
<dbReference type="SUPFAM" id="SSF46565">
    <property type="entry name" value="Chaperone J-domain"/>
    <property type="match status" value="1"/>
</dbReference>
<proteinExistence type="predicted"/>
<dbReference type="STRING" id="62062.ENSHHUP00000065651"/>
<dbReference type="PRINTS" id="PR00625">
    <property type="entry name" value="JDOMAIN"/>
</dbReference>
<dbReference type="GO" id="GO:0051787">
    <property type="term" value="F:misfolded protein binding"/>
    <property type="evidence" value="ECO:0007669"/>
    <property type="project" value="TreeGrafter"/>
</dbReference>
<organism evidence="7 8">
    <name type="scientific">Hucho hucho</name>
    <name type="common">huchen</name>
    <dbReference type="NCBI Taxonomy" id="62062"/>
    <lineage>
        <taxon>Eukaryota</taxon>
        <taxon>Metazoa</taxon>
        <taxon>Chordata</taxon>
        <taxon>Craniata</taxon>
        <taxon>Vertebrata</taxon>
        <taxon>Euteleostomi</taxon>
        <taxon>Actinopterygii</taxon>
        <taxon>Neopterygii</taxon>
        <taxon>Teleostei</taxon>
        <taxon>Protacanthopterygii</taxon>
        <taxon>Salmoniformes</taxon>
        <taxon>Salmonidae</taxon>
        <taxon>Salmoninae</taxon>
        <taxon>Hucho</taxon>
    </lineage>
</organism>
<sequence>MGKDYYNVLGIQKGATEDEIKKAYRKQALRYHPDKNKSPKAEDKFKEIAEAYDVLNVKLNHCRISRSFSQEPLIIDSSSVVLKSLYF</sequence>
<comment type="function">
    <text evidence="4">Co-chaperone for Hsp70 protein HSPA5/BiP that acts as a key repressor of the ERN1/IRE1-mediated unfolded protein response (UPR). J domain-containing co-chaperones stimulate the ATPase activity of Hsp70 proteins and are required for efficient substrate recognition by Hsp70 proteins. In the unstressed endoplasmic reticulum, interacts with the luminal region of ERN1/IRE1 and selectively recruits HSPA5/BiP: HSPA5/BiP disrupts the dimerization of the active ERN1/IRE1 luminal region, thereby inactivating ERN1/IRE1. Also involved in endoplasmic reticulum-associated degradation (ERAD) of misfolded proteins. Required for survival of B-cell progenitors and normal antibody production.</text>
</comment>
<feature type="domain" description="J" evidence="6">
    <location>
        <begin position="4"/>
        <end position="60"/>
    </location>
</feature>
<name>A0A4W5PLV6_9TELE</name>
<keyword evidence="8" id="KW-1185">Reference proteome</keyword>
<dbReference type="InterPro" id="IPR036869">
    <property type="entry name" value="J_dom_sf"/>
</dbReference>
<dbReference type="GO" id="GO:0051087">
    <property type="term" value="F:protein-folding chaperone binding"/>
    <property type="evidence" value="ECO:0007669"/>
    <property type="project" value="TreeGrafter"/>
</dbReference>
<evidence type="ECO:0000313" key="7">
    <source>
        <dbReference type="Ensembl" id="ENSHHUP00000065651.1"/>
    </source>
</evidence>
<dbReference type="Proteomes" id="UP000314982">
    <property type="component" value="Unassembled WGS sequence"/>
</dbReference>
<comment type="subunit">
    <text evidence="5">Interacts with HSPA5/BiP; interaction is direct. Interacts with ERN1/IRE1 (via the luminal region). Interacts with DERL1.</text>
</comment>
<evidence type="ECO:0000256" key="4">
    <source>
        <dbReference type="ARBA" id="ARBA00045428"/>
    </source>
</evidence>
<reference evidence="7" key="3">
    <citation type="submission" date="2025-09" db="UniProtKB">
        <authorList>
            <consortium name="Ensembl"/>
        </authorList>
    </citation>
    <scope>IDENTIFICATION</scope>
</reference>
<evidence type="ECO:0000256" key="5">
    <source>
        <dbReference type="ARBA" id="ARBA00046365"/>
    </source>
</evidence>
<protein>
    <recommendedName>
        <fullName evidence="2">DnaJ homolog subfamily B member 9</fullName>
    </recommendedName>
    <alternativeName>
        <fullName evidence="3">Endoplasmic reticulum DNA J domain-containing protein 4</fullName>
    </alternativeName>
</protein>
<reference evidence="8" key="1">
    <citation type="submission" date="2018-06" db="EMBL/GenBank/DDBJ databases">
        <title>Genome assembly of Danube salmon.</title>
        <authorList>
            <person name="Macqueen D.J."/>
            <person name="Gundappa M.K."/>
        </authorList>
    </citation>
    <scope>NUCLEOTIDE SEQUENCE [LARGE SCALE GENOMIC DNA]</scope>
</reference>
<dbReference type="InterPro" id="IPR051948">
    <property type="entry name" value="Hsp70_co-chaperone_J-domain"/>
</dbReference>
<reference evidence="7" key="2">
    <citation type="submission" date="2025-08" db="UniProtKB">
        <authorList>
            <consortium name="Ensembl"/>
        </authorList>
    </citation>
    <scope>IDENTIFICATION</scope>
</reference>
<accession>A0A4W5PLV6</accession>
<evidence type="ECO:0000259" key="6">
    <source>
        <dbReference type="PROSITE" id="PS50076"/>
    </source>
</evidence>
<dbReference type="PANTHER" id="PTHR44360:SF1">
    <property type="entry name" value="DNAJ HOMOLOG SUBFAMILY B MEMBER 9"/>
    <property type="match status" value="1"/>
</dbReference>
<evidence type="ECO:0000256" key="3">
    <source>
        <dbReference type="ARBA" id="ARBA00041533"/>
    </source>
</evidence>
<keyword evidence="1" id="KW-0143">Chaperone</keyword>
<dbReference type="Gene3D" id="1.10.287.110">
    <property type="entry name" value="DnaJ domain"/>
    <property type="match status" value="1"/>
</dbReference>
<dbReference type="AlphaFoldDB" id="A0A4W5PLV6"/>
<dbReference type="GO" id="GO:0005783">
    <property type="term" value="C:endoplasmic reticulum"/>
    <property type="evidence" value="ECO:0007669"/>
    <property type="project" value="TreeGrafter"/>
</dbReference>
<dbReference type="GO" id="GO:0036503">
    <property type="term" value="P:ERAD pathway"/>
    <property type="evidence" value="ECO:0007669"/>
    <property type="project" value="TreeGrafter"/>
</dbReference>
<evidence type="ECO:0000313" key="8">
    <source>
        <dbReference type="Proteomes" id="UP000314982"/>
    </source>
</evidence>
<dbReference type="PROSITE" id="PS50076">
    <property type="entry name" value="DNAJ_2"/>
    <property type="match status" value="1"/>
</dbReference>
<dbReference type="PANTHER" id="PTHR44360">
    <property type="entry name" value="DNAJ HOMOLOG SUBFAMILY B MEMBER 9"/>
    <property type="match status" value="1"/>
</dbReference>
<dbReference type="Ensembl" id="ENSHHUT00000067876.1">
    <property type="protein sequence ID" value="ENSHHUP00000065651.1"/>
    <property type="gene ID" value="ENSHHUG00000038768.1"/>
</dbReference>
<evidence type="ECO:0000256" key="1">
    <source>
        <dbReference type="ARBA" id="ARBA00023186"/>
    </source>
</evidence>